<dbReference type="PANTHER" id="PTHR46577">
    <property type="entry name" value="HTH-TYPE TRANSCRIPTIONAL REGULATORY PROTEIN GABR"/>
    <property type="match status" value="1"/>
</dbReference>
<reference evidence="7" key="1">
    <citation type="submission" date="2021-04" db="EMBL/GenBank/DDBJ databases">
        <title>The complete genome sequence of Caulobacter sp. S6.</title>
        <authorList>
            <person name="Tang Y."/>
            <person name="Ouyang W."/>
            <person name="Liu Q."/>
            <person name="Huang B."/>
            <person name="Guo Z."/>
            <person name="Lei P."/>
        </authorList>
    </citation>
    <scope>NUCLEOTIDE SEQUENCE</scope>
    <source>
        <strain evidence="7">S6</strain>
    </source>
</reference>
<dbReference type="InterPro" id="IPR015424">
    <property type="entry name" value="PyrdxlP-dep_Trfase"/>
</dbReference>
<evidence type="ECO:0000256" key="2">
    <source>
        <dbReference type="ARBA" id="ARBA00022898"/>
    </source>
</evidence>
<keyword evidence="4" id="KW-0238">DNA-binding</keyword>
<evidence type="ECO:0000256" key="4">
    <source>
        <dbReference type="ARBA" id="ARBA00023125"/>
    </source>
</evidence>
<protein>
    <submittedName>
        <fullName evidence="7">PLP-dependent aminotransferase family protein</fullName>
    </submittedName>
</protein>
<gene>
    <name evidence="7" type="ORF">KCG34_21225</name>
</gene>
<keyword evidence="2" id="KW-0663">Pyridoxal phosphate</keyword>
<organism evidence="7 8">
    <name type="scientific">Phenylobacterium montanum</name>
    <dbReference type="NCBI Taxonomy" id="2823693"/>
    <lineage>
        <taxon>Bacteria</taxon>
        <taxon>Pseudomonadati</taxon>
        <taxon>Pseudomonadota</taxon>
        <taxon>Alphaproteobacteria</taxon>
        <taxon>Caulobacterales</taxon>
        <taxon>Caulobacteraceae</taxon>
        <taxon>Phenylobacterium</taxon>
    </lineage>
</organism>
<dbReference type="SMART" id="SM00345">
    <property type="entry name" value="HTH_GNTR"/>
    <property type="match status" value="1"/>
</dbReference>
<dbReference type="InterPro" id="IPR036390">
    <property type="entry name" value="WH_DNA-bd_sf"/>
</dbReference>
<keyword evidence="7" id="KW-0808">Transferase</keyword>
<dbReference type="GO" id="GO:0003677">
    <property type="term" value="F:DNA binding"/>
    <property type="evidence" value="ECO:0007669"/>
    <property type="project" value="UniProtKB-KW"/>
</dbReference>
<dbReference type="InterPro" id="IPR036388">
    <property type="entry name" value="WH-like_DNA-bd_sf"/>
</dbReference>
<dbReference type="Pfam" id="PF00155">
    <property type="entry name" value="Aminotran_1_2"/>
    <property type="match status" value="1"/>
</dbReference>
<dbReference type="Pfam" id="PF00392">
    <property type="entry name" value="GntR"/>
    <property type="match status" value="1"/>
</dbReference>
<dbReference type="GO" id="GO:0008483">
    <property type="term" value="F:transaminase activity"/>
    <property type="evidence" value="ECO:0007669"/>
    <property type="project" value="UniProtKB-KW"/>
</dbReference>
<dbReference type="CDD" id="cd07377">
    <property type="entry name" value="WHTH_GntR"/>
    <property type="match status" value="1"/>
</dbReference>
<keyword evidence="3" id="KW-0805">Transcription regulation</keyword>
<dbReference type="PRINTS" id="PR00035">
    <property type="entry name" value="HTHGNTR"/>
</dbReference>
<dbReference type="InterPro" id="IPR000524">
    <property type="entry name" value="Tscrpt_reg_HTH_GntR"/>
</dbReference>
<dbReference type="GO" id="GO:0030170">
    <property type="term" value="F:pyridoxal phosphate binding"/>
    <property type="evidence" value="ECO:0007669"/>
    <property type="project" value="InterPro"/>
</dbReference>
<dbReference type="PROSITE" id="PS50949">
    <property type="entry name" value="HTH_GNTR"/>
    <property type="match status" value="1"/>
</dbReference>
<dbReference type="InterPro" id="IPR015421">
    <property type="entry name" value="PyrdxlP-dep_Trfase_major"/>
</dbReference>
<evidence type="ECO:0000256" key="3">
    <source>
        <dbReference type="ARBA" id="ARBA00023015"/>
    </source>
</evidence>
<name>A0A975FYI8_9CAUL</name>
<dbReference type="EMBL" id="CP073078">
    <property type="protein sequence ID" value="QUD87544.1"/>
    <property type="molecule type" value="Genomic_DNA"/>
</dbReference>
<dbReference type="GO" id="GO:0003700">
    <property type="term" value="F:DNA-binding transcription factor activity"/>
    <property type="evidence" value="ECO:0007669"/>
    <property type="project" value="InterPro"/>
</dbReference>
<dbReference type="Proteomes" id="UP000676409">
    <property type="component" value="Chromosome"/>
</dbReference>
<comment type="similarity">
    <text evidence="1">In the C-terminal section; belongs to the class-I pyridoxal-phosphate-dependent aminotransferase family.</text>
</comment>
<dbReference type="PANTHER" id="PTHR46577:SF1">
    <property type="entry name" value="HTH-TYPE TRANSCRIPTIONAL REGULATORY PROTEIN GABR"/>
    <property type="match status" value="1"/>
</dbReference>
<feature type="domain" description="HTH gntR-type" evidence="6">
    <location>
        <begin position="20"/>
        <end position="88"/>
    </location>
</feature>
<dbReference type="Gene3D" id="1.10.10.10">
    <property type="entry name" value="Winged helix-like DNA-binding domain superfamily/Winged helix DNA-binding domain"/>
    <property type="match status" value="1"/>
</dbReference>
<evidence type="ECO:0000259" key="6">
    <source>
        <dbReference type="PROSITE" id="PS50949"/>
    </source>
</evidence>
<evidence type="ECO:0000256" key="5">
    <source>
        <dbReference type="ARBA" id="ARBA00023163"/>
    </source>
</evidence>
<dbReference type="SUPFAM" id="SSF53383">
    <property type="entry name" value="PLP-dependent transferases"/>
    <property type="match status" value="1"/>
</dbReference>
<proteinExistence type="inferred from homology"/>
<dbReference type="AlphaFoldDB" id="A0A975FYI8"/>
<evidence type="ECO:0000313" key="7">
    <source>
        <dbReference type="EMBL" id="QUD87544.1"/>
    </source>
</evidence>
<accession>A0A975FYI8</accession>
<keyword evidence="8" id="KW-1185">Reference proteome</keyword>
<evidence type="ECO:0000313" key="8">
    <source>
        <dbReference type="Proteomes" id="UP000676409"/>
    </source>
</evidence>
<evidence type="ECO:0000256" key="1">
    <source>
        <dbReference type="ARBA" id="ARBA00005384"/>
    </source>
</evidence>
<sequence length="497" mass="53869">MRRIRAGFMPAISVDPAHERPLYRQLYDGFQRAIVEGRLRPGQRVPSSRSLAAELRISRIPVVTAYEQLQAEGYLETFVGAGTCVAAAIPEDALVPSVSAATGAGERSPTRQIARRVAAVMATPQDPSIPVIGAFRVSLPALDQFPRQVWSGLLNRHQRNLATERMAYGDPMGWAPLREAIAEYVGASRAVRCDASQVMIVAGSQQALQITARALLDDGDPVWVEEPGYPGAHRAFYLAGAEPVPAPIDHDGLDVEAAIRRRPDARAAYITPSHQYPMGVTMSAARRMMLLNWAARAGAWIIEDDYDSEYRFAGRPIASLQGLDSDDRVIYVGTFSKVLFPALRLGYLVIPSDLVQAFAAAREAMDIFPPTAPQAALADFIGEGHFARHIRRMRMLYMERRRLLAETIAAQIGDLMQVVSAEAGMHLVGLVDPRLDDADLSRRAAARGISAVPLSSCYLEKPDKAGLVLGFGGTDGPAIEAGVRKLAEVVRAAAAQA</sequence>
<dbReference type="RefSeq" id="WP_211937596.1">
    <property type="nucleotide sequence ID" value="NZ_CP073078.1"/>
</dbReference>
<dbReference type="KEGG" id="caul:KCG34_21225"/>
<dbReference type="Gene3D" id="3.40.640.10">
    <property type="entry name" value="Type I PLP-dependent aspartate aminotransferase-like (Major domain)"/>
    <property type="match status" value="1"/>
</dbReference>
<keyword evidence="5" id="KW-0804">Transcription</keyword>
<dbReference type="InterPro" id="IPR004839">
    <property type="entry name" value="Aminotransferase_I/II_large"/>
</dbReference>
<dbReference type="CDD" id="cd00609">
    <property type="entry name" value="AAT_like"/>
    <property type="match status" value="1"/>
</dbReference>
<dbReference type="SUPFAM" id="SSF46785">
    <property type="entry name" value="Winged helix' DNA-binding domain"/>
    <property type="match status" value="1"/>
</dbReference>
<dbReference type="InterPro" id="IPR051446">
    <property type="entry name" value="HTH_trans_reg/aminotransferase"/>
</dbReference>
<keyword evidence="7" id="KW-0032">Aminotransferase</keyword>